<dbReference type="AlphaFoldDB" id="A0A2K4ZIK3"/>
<keyword evidence="3" id="KW-1185">Reference proteome</keyword>
<organism evidence="2 3">
    <name type="scientific">Acetatifactor muris</name>
    <dbReference type="NCBI Taxonomy" id="879566"/>
    <lineage>
        <taxon>Bacteria</taxon>
        <taxon>Bacillati</taxon>
        <taxon>Bacillota</taxon>
        <taxon>Clostridia</taxon>
        <taxon>Lachnospirales</taxon>
        <taxon>Lachnospiraceae</taxon>
        <taxon>Acetatifactor</taxon>
    </lineage>
</organism>
<proteinExistence type="predicted"/>
<feature type="coiled-coil region" evidence="1">
    <location>
        <begin position="115"/>
        <end position="142"/>
    </location>
</feature>
<gene>
    <name evidence="2" type="ORF">AMURIS_03044</name>
</gene>
<evidence type="ECO:0000256" key="1">
    <source>
        <dbReference type="SAM" id="Coils"/>
    </source>
</evidence>
<dbReference type="InterPro" id="IPR046118">
    <property type="entry name" value="DUF6115"/>
</dbReference>
<dbReference type="Proteomes" id="UP000236311">
    <property type="component" value="Unassembled WGS sequence"/>
</dbReference>
<dbReference type="Pfam" id="PF19610">
    <property type="entry name" value="DUF6115"/>
    <property type="match status" value="1"/>
</dbReference>
<name>A0A2K4ZIK3_9FIRM</name>
<dbReference type="RefSeq" id="WP_103240374.1">
    <property type="nucleotide sequence ID" value="NZ_JANJZD010000015.1"/>
</dbReference>
<evidence type="ECO:0000313" key="3">
    <source>
        <dbReference type="Proteomes" id="UP000236311"/>
    </source>
</evidence>
<evidence type="ECO:0000313" key="2">
    <source>
        <dbReference type="EMBL" id="SOY30317.1"/>
    </source>
</evidence>
<keyword evidence="1" id="KW-0175">Coiled coil</keyword>
<protein>
    <submittedName>
        <fullName evidence="2">Uncharacterized protein</fullName>
    </submittedName>
</protein>
<dbReference type="EMBL" id="OFSM01000015">
    <property type="protein sequence ID" value="SOY30317.1"/>
    <property type="molecule type" value="Genomic_DNA"/>
</dbReference>
<sequence>MDIMEVILLIAGGIIFTLSFLIPEKKSPAADSRGELAREEIRKLVSQELEAVRSHVDDVVGEAVTYAMEKTERSLERLSNEKIMAVSEYSETVLTEIHKNHDEAMFLYDMLNNKHVSLKNAVSEVNHAVREAEERAASFQNLLSVVPREEIPVETQTASVGEEDIVPEQEMLPETGLPEAAPETGEFVQNIDEQQYNHNEEILQLYGEGKSARDIARELGLGMGEVKLVLDLFQSSHAAGRNVT</sequence>
<reference evidence="2 3" key="1">
    <citation type="submission" date="2018-01" db="EMBL/GenBank/DDBJ databases">
        <authorList>
            <person name="Gaut B.S."/>
            <person name="Morton B.R."/>
            <person name="Clegg M.T."/>
            <person name="Duvall M.R."/>
        </authorList>
    </citation>
    <scope>NUCLEOTIDE SEQUENCE [LARGE SCALE GENOMIC DNA]</scope>
    <source>
        <strain evidence="2">GP69</strain>
    </source>
</reference>
<accession>A0A2K4ZIK3</accession>
<dbReference type="OrthoDB" id="2086261at2"/>